<proteinExistence type="predicted"/>
<name>A0A3M7SQR2_BRAPC</name>
<evidence type="ECO:0000313" key="1">
    <source>
        <dbReference type="EMBL" id="RNA38076.1"/>
    </source>
</evidence>
<dbReference type="EMBL" id="REGN01000928">
    <property type="protein sequence ID" value="RNA38076.1"/>
    <property type="molecule type" value="Genomic_DNA"/>
</dbReference>
<accession>A0A3M7SQR2</accession>
<sequence>MRSNPHAAFEFDFLRLSRSSLPVIEESVSLSSIRLGVSTGLSSSLTDSSVEKMNSRLLAKIFEIKSESSVFN</sequence>
<gene>
    <name evidence="1" type="ORF">BpHYR1_051034</name>
</gene>
<protein>
    <submittedName>
        <fullName evidence="1">Uncharacterized protein</fullName>
    </submittedName>
</protein>
<comment type="caution">
    <text evidence="1">The sequence shown here is derived from an EMBL/GenBank/DDBJ whole genome shotgun (WGS) entry which is preliminary data.</text>
</comment>
<keyword evidence="2" id="KW-1185">Reference proteome</keyword>
<organism evidence="1 2">
    <name type="scientific">Brachionus plicatilis</name>
    <name type="common">Marine rotifer</name>
    <name type="synonym">Brachionus muelleri</name>
    <dbReference type="NCBI Taxonomy" id="10195"/>
    <lineage>
        <taxon>Eukaryota</taxon>
        <taxon>Metazoa</taxon>
        <taxon>Spiralia</taxon>
        <taxon>Gnathifera</taxon>
        <taxon>Rotifera</taxon>
        <taxon>Eurotatoria</taxon>
        <taxon>Monogononta</taxon>
        <taxon>Pseudotrocha</taxon>
        <taxon>Ploima</taxon>
        <taxon>Brachionidae</taxon>
        <taxon>Brachionus</taxon>
    </lineage>
</organism>
<reference evidence="1 2" key="1">
    <citation type="journal article" date="2018" name="Sci. Rep.">
        <title>Genomic signatures of local adaptation to the degree of environmental predictability in rotifers.</title>
        <authorList>
            <person name="Franch-Gras L."/>
            <person name="Hahn C."/>
            <person name="Garcia-Roger E.M."/>
            <person name="Carmona M.J."/>
            <person name="Serra M."/>
            <person name="Gomez A."/>
        </authorList>
    </citation>
    <scope>NUCLEOTIDE SEQUENCE [LARGE SCALE GENOMIC DNA]</scope>
    <source>
        <strain evidence="1">HYR1</strain>
    </source>
</reference>
<dbReference type="AlphaFoldDB" id="A0A3M7SQR2"/>
<dbReference type="Proteomes" id="UP000276133">
    <property type="component" value="Unassembled WGS sequence"/>
</dbReference>
<evidence type="ECO:0000313" key="2">
    <source>
        <dbReference type="Proteomes" id="UP000276133"/>
    </source>
</evidence>